<dbReference type="Gene3D" id="3.40.630.190">
    <property type="entry name" value="LCP protein"/>
    <property type="match status" value="1"/>
</dbReference>
<evidence type="ECO:0000256" key="1">
    <source>
        <dbReference type="ARBA" id="ARBA00006068"/>
    </source>
</evidence>
<evidence type="ECO:0000256" key="2">
    <source>
        <dbReference type="SAM" id="MobiDB-lite"/>
    </source>
</evidence>
<dbReference type="EMBL" id="JBEPEK010000464">
    <property type="protein sequence ID" value="MER7185618.1"/>
    <property type="molecule type" value="Genomic_DNA"/>
</dbReference>
<dbReference type="NCBIfam" id="TIGR00350">
    <property type="entry name" value="lytR_cpsA_psr"/>
    <property type="match status" value="1"/>
</dbReference>
<dbReference type="InterPro" id="IPR004474">
    <property type="entry name" value="LytR_CpsA_psr"/>
</dbReference>
<evidence type="ECO:0000313" key="6">
    <source>
        <dbReference type="EMBL" id="MER7185618.1"/>
    </source>
</evidence>
<organism evidence="6 7">
    <name type="scientific">Streptomyces hyaluromycini</name>
    <dbReference type="NCBI Taxonomy" id="1377993"/>
    <lineage>
        <taxon>Bacteria</taxon>
        <taxon>Bacillati</taxon>
        <taxon>Actinomycetota</taxon>
        <taxon>Actinomycetes</taxon>
        <taxon>Kitasatosporales</taxon>
        <taxon>Streptomycetaceae</taxon>
        <taxon>Streptomyces</taxon>
    </lineage>
</organism>
<reference evidence="6 7" key="1">
    <citation type="submission" date="2024-06" db="EMBL/GenBank/DDBJ databases">
        <title>The Natural Products Discovery Center: Release of the First 8490 Sequenced Strains for Exploring Actinobacteria Biosynthetic Diversity.</title>
        <authorList>
            <person name="Kalkreuter E."/>
            <person name="Kautsar S.A."/>
            <person name="Yang D."/>
            <person name="Bader C.D."/>
            <person name="Teijaro C.N."/>
            <person name="Fluegel L."/>
            <person name="Davis C.M."/>
            <person name="Simpson J.R."/>
            <person name="Lauterbach L."/>
            <person name="Steele A.D."/>
            <person name="Gui C."/>
            <person name="Meng S."/>
            <person name="Li G."/>
            <person name="Viehrig K."/>
            <person name="Ye F."/>
            <person name="Su P."/>
            <person name="Kiefer A.F."/>
            <person name="Nichols A."/>
            <person name="Cepeda A.J."/>
            <person name="Yan W."/>
            <person name="Fan B."/>
            <person name="Jiang Y."/>
            <person name="Adhikari A."/>
            <person name="Zheng C.-J."/>
            <person name="Schuster L."/>
            <person name="Cowan T.M."/>
            <person name="Smanski M.J."/>
            <person name="Chevrette M.G."/>
            <person name="De Carvalho L.P.S."/>
            <person name="Shen B."/>
        </authorList>
    </citation>
    <scope>NUCLEOTIDE SEQUENCE [LARGE SCALE GENOMIC DNA]</scope>
    <source>
        <strain evidence="6 7">NPDC000234</strain>
    </source>
</reference>
<feature type="chain" id="PRO_5045295495" evidence="3">
    <location>
        <begin position="24"/>
        <end position="476"/>
    </location>
</feature>
<protein>
    <submittedName>
        <fullName evidence="6">LCP family protein</fullName>
    </submittedName>
</protein>
<feature type="domain" description="LytR/CpsA/Psr regulator C-terminal" evidence="5">
    <location>
        <begin position="361"/>
        <end position="446"/>
    </location>
</feature>
<dbReference type="Pfam" id="PF03816">
    <property type="entry name" value="LytR_cpsA_psr"/>
    <property type="match status" value="1"/>
</dbReference>
<proteinExistence type="inferred from homology"/>
<dbReference type="InterPro" id="IPR050922">
    <property type="entry name" value="LytR/CpsA/Psr_CW_biosynth"/>
</dbReference>
<feature type="compositionally biased region" description="Pro residues" evidence="2">
    <location>
        <begin position="324"/>
        <end position="349"/>
    </location>
</feature>
<accession>A0ABV1X9D1</accession>
<sequence length="476" mass="50796">MRAVTTLSVVVLASAGIGHSVMAGLDADIARVDPFKDMKNRPAPGHGMNVLLVGTDGRDQITEHERRKYRLGGAPCHCTDTIMIVHISADRERATVVSLPRDSYAEVPSHVDETTGRSHPAHPIKLNAAYAEGGPQLTVRTVEDMTHLKIDHYLEVDFITFMRTVDVLGGVRICTAQPLKDSYTGLNLSPGTHTLNGGQALQYVRSRHVDAASDLGRMKRQQRFLAALIERATSNGVLLNPIRFRDVTRAVLGSVRADTGFGTDELLDLGRAMRNFSPSSSEFTTVPIGQLGYVVKGIGSTLKWDRAGSDQLFRSLRDDKPLAAPAPTPAPAPSPSPSLPPKPPKPQGPAPVTVEVAPAAIRVQVENGTGTAGLARRMDAALAATGFATNHQPVTAARHDVRRTVLSFDPRWDRSARSLAAALPGSVLRAVPGLGPVLRVTVGADFRGAVRTVRAAAPTPAPQAESSVIRGDEKVC</sequence>
<evidence type="ECO:0000256" key="3">
    <source>
        <dbReference type="SAM" id="SignalP"/>
    </source>
</evidence>
<keyword evidence="3" id="KW-0732">Signal</keyword>
<dbReference type="PANTHER" id="PTHR33392:SF6">
    <property type="entry name" value="POLYISOPRENYL-TEICHOIC ACID--PEPTIDOGLYCAN TEICHOIC ACID TRANSFERASE TAGU"/>
    <property type="match status" value="1"/>
</dbReference>
<comment type="similarity">
    <text evidence="1">Belongs to the LytR/CpsA/Psr (LCP) family.</text>
</comment>
<feature type="signal peptide" evidence="3">
    <location>
        <begin position="1"/>
        <end position="23"/>
    </location>
</feature>
<evidence type="ECO:0000313" key="7">
    <source>
        <dbReference type="Proteomes" id="UP001474181"/>
    </source>
</evidence>
<feature type="region of interest" description="Disordered" evidence="2">
    <location>
        <begin position="457"/>
        <end position="476"/>
    </location>
</feature>
<dbReference type="Proteomes" id="UP001474181">
    <property type="component" value="Unassembled WGS sequence"/>
</dbReference>
<comment type="caution">
    <text evidence="6">The sequence shown here is derived from an EMBL/GenBank/DDBJ whole genome shotgun (WGS) entry which is preliminary data.</text>
</comment>
<evidence type="ECO:0000259" key="5">
    <source>
        <dbReference type="Pfam" id="PF13399"/>
    </source>
</evidence>
<dbReference type="InterPro" id="IPR027381">
    <property type="entry name" value="LytR/CpsA/Psr_C"/>
</dbReference>
<dbReference type="PANTHER" id="PTHR33392">
    <property type="entry name" value="POLYISOPRENYL-TEICHOIC ACID--PEPTIDOGLYCAN TEICHOIC ACID TRANSFERASE TAGU"/>
    <property type="match status" value="1"/>
</dbReference>
<dbReference type="RefSeq" id="WP_350788664.1">
    <property type="nucleotide sequence ID" value="NZ_JBEPEK010000464.1"/>
</dbReference>
<dbReference type="Pfam" id="PF13399">
    <property type="entry name" value="LytR_C"/>
    <property type="match status" value="1"/>
</dbReference>
<keyword evidence="7" id="KW-1185">Reference proteome</keyword>
<feature type="domain" description="Cell envelope-related transcriptional attenuator" evidence="4">
    <location>
        <begin position="79"/>
        <end position="233"/>
    </location>
</feature>
<dbReference type="Gene3D" id="3.30.70.2390">
    <property type="match status" value="1"/>
</dbReference>
<gene>
    <name evidence="6" type="ORF">ABT404_40215</name>
</gene>
<name>A0ABV1X9D1_9ACTN</name>
<feature type="region of interest" description="Disordered" evidence="2">
    <location>
        <begin position="320"/>
        <end position="352"/>
    </location>
</feature>
<evidence type="ECO:0000259" key="4">
    <source>
        <dbReference type="Pfam" id="PF03816"/>
    </source>
</evidence>